<protein>
    <submittedName>
        <fullName evidence="1">Type VI secretion system (T6SS), amidase effector protein 4</fullName>
    </submittedName>
</protein>
<dbReference type="OrthoDB" id="8480759at2"/>
<dbReference type="STRING" id="69322.SAMN05443669_102427"/>
<accession>A0A1M7GKL0</accession>
<dbReference type="EMBL" id="FRBU01000024">
    <property type="protein sequence ID" value="SHM16944.1"/>
    <property type="molecule type" value="Genomic_DNA"/>
</dbReference>
<dbReference type="Gene3D" id="3.90.1720.70">
    <property type="match status" value="1"/>
</dbReference>
<dbReference type="Proteomes" id="UP000184260">
    <property type="component" value="Unassembled WGS sequence"/>
</dbReference>
<gene>
    <name evidence="1" type="ORF">SAMN05443669_102427</name>
</gene>
<reference evidence="2" key="1">
    <citation type="submission" date="2016-11" db="EMBL/GenBank/DDBJ databases">
        <authorList>
            <person name="Varghese N."/>
            <person name="Submissions S."/>
        </authorList>
    </citation>
    <scope>NUCLEOTIDE SEQUENCE [LARGE SCALE GENOMIC DNA]</scope>
    <source>
        <strain evidence="2">DSM 3661</strain>
    </source>
</reference>
<evidence type="ECO:0000313" key="1">
    <source>
        <dbReference type="EMBL" id="SHM16944.1"/>
    </source>
</evidence>
<name>A0A1M7GKL0_9FLAO</name>
<sequence>MKVTEKKISKVFATSKNITSRTCTIISVHNYHCTGTGSCASGTCDGCNYCVDSDIYTLCSNDATSPAINYLAEAPGGSTGGGSAEFDDIVVPDPFEDNDGDLSNPITQLRVKFYTFYQSLGQENSQINNLFTSNAWLSNVLSSYFLQNGFTDANKTNIQNALIKFVTFNDNFYSSNSTYNQQQEFKLWALIYFLNNPSVTLQQFNNWFSSKQVEEEGEFSEEFWNNPNLLIQQQNLPTFESFKSACPTSTTTAQTLCNGIGGEVLTMYNAVVAQNKKLNTCALRISKALNYSGIIIPSLPDNPNGTKNTIVGADGKNYIINAKSLNKWLRKTFGTPTGDNHITNSQSGVKGINFPNLILNKKGIYSMIARDEIQSTWGTGHADLLENGTCLLNCNFYDVDNNFVPVDYIDIWILN</sequence>
<dbReference type="Pfam" id="PF14113">
    <property type="entry name" value="Tae4"/>
    <property type="match status" value="1"/>
</dbReference>
<evidence type="ECO:0000313" key="2">
    <source>
        <dbReference type="Proteomes" id="UP000184260"/>
    </source>
</evidence>
<keyword evidence="2" id="KW-1185">Reference proteome</keyword>
<dbReference type="InterPro" id="IPR025562">
    <property type="entry name" value="Tae4"/>
</dbReference>
<organism evidence="1 2">
    <name type="scientific">Flavobacterium xanthum</name>
    <dbReference type="NCBI Taxonomy" id="69322"/>
    <lineage>
        <taxon>Bacteria</taxon>
        <taxon>Pseudomonadati</taxon>
        <taxon>Bacteroidota</taxon>
        <taxon>Flavobacteriia</taxon>
        <taxon>Flavobacteriales</taxon>
        <taxon>Flavobacteriaceae</taxon>
        <taxon>Flavobacterium</taxon>
    </lineage>
</organism>
<proteinExistence type="predicted"/>
<dbReference type="RefSeq" id="WP_073354063.1">
    <property type="nucleotide sequence ID" value="NZ_FRBU01000024.1"/>
</dbReference>
<dbReference type="AlphaFoldDB" id="A0A1M7GKL0"/>